<proteinExistence type="predicted"/>
<evidence type="ECO:0000313" key="2">
    <source>
        <dbReference type="EMBL" id="MBB5803283.1"/>
    </source>
</evidence>
<feature type="domain" description="Thiopeptide-type bacteriocin biosynthesis" evidence="1">
    <location>
        <begin position="7"/>
        <end position="307"/>
    </location>
</feature>
<comment type="caution">
    <text evidence="2">The sequence shown here is derived from an EMBL/GenBank/DDBJ whole genome shotgun (WGS) entry which is preliminary data.</text>
</comment>
<protein>
    <submittedName>
        <fullName evidence="2">Thiopeptide-type bacteriocin biosynthesis protein</fullName>
    </submittedName>
</protein>
<dbReference type="EMBL" id="JACHMO010000001">
    <property type="protein sequence ID" value="MBB5803283.1"/>
    <property type="molecule type" value="Genomic_DNA"/>
</dbReference>
<dbReference type="AlphaFoldDB" id="A0A7W9HJ77"/>
<gene>
    <name evidence="2" type="ORF">F4560_003051</name>
</gene>
<name>A0A7W9HJ77_9PSEU</name>
<sequence>MAEPAGWVSAHVFHRGDQDLLITRALAPVCEELTRAGRVDSWFFLRYWEGGPHVRLRLHATAHADEVRASVARTCRRHLAAHPSPPDEWSQRRYEPLARRLANGERMSRWDRRLRPVDTVEFGTYRPEHHAYGDGAALAAVERHFTESSLVAMPLLTGGPQRRAAVALAMLTLAVAVCEPDPVRAGARLAALRAPQPPAFYRAHRDDLRAQARQLWLLASSAPASADPLAVWARSVNTLHAALTQARAEGGFAPADALSPFAGLAHALCPEDPAVPYVVLRCAHLLCNRLGVPAATESQLACLTARTLSELD</sequence>
<dbReference type="Proteomes" id="UP000552097">
    <property type="component" value="Unassembled WGS sequence"/>
</dbReference>
<dbReference type="Pfam" id="PF14028">
    <property type="entry name" value="Lant_dehydr_C"/>
    <property type="match status" value="1"/>
</dbReference>
<accession>A0A7W9HJ77</accession>
<evidence type="ECO:0000259" key="1">
    <source>
        <dbReference type="Pfam" id="PF14028"/>
    </source>
</evidence>
<evidence type="ECO:0000313" key="3">
    <source>
        <dbReference type="Proteomes" id="UP000552097"/>
    </source>
</evidence>
<dbReference type="NCBIfam" id="TIGR03891">
    <property type="entry name" value="thiopep_ocin"/>
    <property type="match status" value="1"/>
</dbReference>
<dbReference type="RefSeq" id="WP_184920562.1">
    <property type="nucleotide sequence ID" value="NZ_JACHMO010000001.1"/>
</dbReference>
<keyword evidence="3" id="KW-1185">Reference proteome</keyword>
<reference evidence="2 3" key="1">
    <citation type="submission" date="2020-08" db="EMBL/GenBank/DDBJ databases">
        <title>Sequencing the genomes of 1000 actinobacteria strains.</title>
        <authorList>
            <person name="Klenk H.-P."/>
        </authorList>
    </citation>
    <scope>NUCLEOTIDE SEQUENCE [LARGE SCALE GENOMIC DNA]</scope>
    <source>
        <strain evidence="2 3">DSM 45486</strain>
    </source>
</reference>
<organism evidence="2 3">
    <name type="scientific">Saccharothrix ecbatanensis</name>
    <dbReference type="NCBI Taxonomy" id="1105145"/>
    <lineage>
        <taxon>Bacteria</taxon>
        <taxon>Bacillati</taxon>
        <taxon>Actinomycetota</taxon>
        <taxon>Actinomycetes</taxon>
        <taxon>Pseudonocardiales</taxon>
        <taxon>Pseudonocardiaceae</taxon>
        <taxon>Saccharothrix</taxon>
    </lineage>
</organism>
<dbReference type="InterPro" id="IPR023809">
    <property type="entry name" value="Thiopep_bacteriocin_synth_dom"/>
</dbReference>